<dbReference type="Pfam" id="PF03548">
    <property type="entry name" value="LolA"/>
    <property type="match status" value="1"/>
</dbReference>
<dbReference type="AlphaFoldDB" id="H8GNK2"/>
<dbReference type="GO" id="GO:0015031">
    <property type="term" value="P:protein transport"/>
    <property type="evidence" value="ECO:0007669"/>
    <property type="project" value="UniProtKB-KW"/>
</dbReference>
<evidence type="ECO:0000256" key="3">
    <source>
        <dbReference type="ARBA" id="ARBA00022729"/>
    </source>
</evidence>
<dbReference type="STRING" id="686340.Metal_1828"/>
<name>H8GNK2_METAL</name>
<sequence length="185" mass="20617">MPLRATLATDTLAEIGARLVKTELTAGRFRQEKNIKVLKKPLISTGTFIYHRSRGVIWQTLTPVPSMLLVNRTRLLAAQGEQILPPAFGRVFTAMFGGDLQSMQEGFELAGTNGKTAWRLQLKPKDPLLRKIIFEMQLAGDKELRQIDIKEANGNSTRITFDPIAHPESLTSTQEADFERLSSAP</sequence>
<protein>
    <submittedName>
        <fullName evidence="5">Outer membrane lipoprotein carrier protein LolA</fullName>
    </submittedName>
</protein>
<dbReference type="SUPFAM" id="SSF89392">
    <property type="entry name" value="Prokaryotic lipoproteins and lipoprotein localization factors"/>
    <property type="match status" value="1"/>
</dbReference>
<comment type="subunit">
    <text evidence="1">Monomer.</text>
</comment>
<dbReference type="eggNOG" id="COG2834">
    <property type="taxonomic scope" value="Bacteria"/>
</dbReference>
<dbReference type="CDD" id="cd16325">
    <property type="entry name" value="LolA"/>
    <property type="match status" value="1"/>
</dbReference>
<dbReference type="HOGENOM" id="CLU_091014_3_2_6"/>
<dbReference type="Proteomes" id="UP000005090">
    <property type="component" value="Chromosome"/>
</dbReference>
<evidence type="ECO:0000313" key="6">
    <source>
        <dbReference type="Proteomes" id="UP000005090"/>
    </source>
</evidence>
<keyword evidence="3" id="KW-0732">Signal</keyword>
<accession>H8GNK2</accession>
<organism evidence="5 6">
    <name type="scientific">Methylomicrobium album BG8</name>
    <dbReference type="NCBI Taxonomy" id="686340"/>
    <lineage>
        <taxon>Bacteria</taxon>
        <taxon>Pseudomonadati</taxon>
        <taxon>Pseudomonadota</taxon>
        <taxon>Gammaproteobacteria</taxon>
        <taxon>Methylococcales</taxon>
        <taxon>Methylococcaceae</taxon>
        <taxon>Methylomicrobium</taxon>
    </lineage>
</organism>
<dbReference type="InterPro" id="IPR004564">
    <property type="entry name" value="OM_lipoprot_carrier_LolA-like"/>
</dbReference>
<keyword evidence="5" id="KW-0449">Lipoprotein</keyword>
<evidence type="ECO:0000256" key="1">
    <source>
        <dbReference type="ARBA" id="ARBA00011245"/>
    </source>
</evidence>
<evidence type="ECO:0000256" key="4">
    <source>
        <dbReference type="ARBA" id="ARBA00022927"/>
    </source>
</evidence>
<evidence type="ECO:0000313" key="5">
    <source>
        <dbReference type="EMBL" id="EIC29595.1"/>
    </source>
</evidence>
<dbReference type="Gene3D" id="2.50.20.10">
    <property type="entry name" value="Lipoprotein localisation LolA/LolB/LppX"/>
    <property type="match status" value="1"/>
</dbReference>
<proteinExistence type="predicted"/>
<evidence type="ECO:0000256" key="2">
    <source>
        <dbReference type="ARBA" id="ARBA00022448"/>
    </source>
</evidence>
<keyword evidence="2" id="KW-0813">Transport</keyword>
<keyword evidence="4" id="KW-0653">Protein transport</keyword>
<dbReference type="EMBL" id="CM001475">
    <property type="protein sequence ID" value="EIC29595.1"/>
    <property type="molecule type" value="Genomic_DNA"/>
</dbReference>
<gene>
    <name evidence="5" type="ORF">Metal_1828</name>
</gene>
<keyword evidence="6" id="KW-1185">Reference proteome</keyword>
<reference evidence="5 6" key="1">
    <citation type="journal article" date="2013" name="Genome Announc.">
        <title>Genome Sequence of the Obligate Gammaproteobacterial Methanotroph Methylomicrobium album Strain BG8.</title>
        <authorList>
            <person name="Kits K.D."/>
            <person name="Kalyuzhnaya M.G."/>
            <person name="Klotz M.G."/>
            <person name="Jetten M.S."/>
            <person name="Op den Camp H.J."/>
            <person name="Vuilleumier S."/>
            <person name="Bringel F."/>
            <person name="Dispirito A.A."/>
            <person name="Murrell J.C."/>
            <person name="Bruce D."/>
            <person name="Cheng J.F."/>
            <person name="Copeland A."/>
            <person name="Goodwin L."/>
            <person name="Hauser L."/>
            <person name="Lajus A."/>
            <person name="Land M.L."/>
            <person name="Lapidus A."/>
            <person name="Lucas S."/>
            <person name="Medigue C."/>
            <person name="Pitluck S."/>
            <person name="Woyke T."/>
            <person name="Zeytun A."/>
            <person name="Stein L.Y."/>
        </authorList>
    </citation>
    <scope>NUCLEOTIDE SEQUENCE [LARGE SCALE GENOMIC DNA]</scope>
    <source>
        <strain evidence="5 6">BG8</strain>
    </source>
</reference>
<dbReference type="InterPro" id="IPR029046">
    <property type="entry name" value="LolA/LolB/LppX"/>
</dbReference>